<accession>A0AAU9VBM3</accession>
<dbReference type="Proteomes" id="UP001153954">
    <property type="component" value="Unassembled WGS sequence"/>
</dbReference>
<dbReference type="AlphaFoldDB" id="A0AAU9VBM3"/>
<dbReference type="InterPro" id="IPR052835">
    <property type="entry name" value="Nepro"/>
</dbReference>
<organism evidence="2 3">
    <name type="scientific">Euphydryas editha</name>
    <name type="common">Edith's checkerspot</name>
    <dbReference type="NCBI Taxonomy" id="104508"/>
    <lineage>
        <taxon>Eukaryota</taxon>
        <taxon>Metazoa</taxon>
        <taxon>Ecdysozoa</taxon>
        <taxon>Arthropoda</taxon>
        <taxon>Hexapoda</taxon>
        <taxon>Insecta</taxon>
        <taxon>Pterygota</taxon>
        <taxon>Neoptera</taxon>
        <taxon>Endopterygota</taxon>
        <taxon>Lepidoptera</taxon>
        <taxon>Glossata</taxon>
        <taxon>Ditrysia</taxon>
        <taxon>Papilionoidea</taxon>
        <taxon>Nymphalidae</taxon>
        <taxon>Nymphalinae</taxon>
        <taxon>Euphydryas</taxon>
    </lineage>
</organism>
<reference evidence="2" key="1">
    <citation type="submission" date="2022-03" db="EMBL/GenBank/DDBJ databases">
        <authorList>
            <person name="Tunstrom K."/>
        </authorList>
    </citation>
    <scope>NUCLEOTIDE SEQUENCE</scope>
</reference>
<protein>
    <recommendedName>
        <fullName evidence="1">Nucleolus and neural progenitor protein-like N-terminal domain-containing protein</fullName>
    </recommendedName>
</protein>
<evidence type="ECO:0000313" key="3">
    <source>
        <dbReference type="Proteomes" id="UP001153954"/>
    </source>
</evidence>
<dbReference type="GO" id="GO:0045747">
    <property type="term" value="P:positive regulation of Notch signaling pathway"/>
    <property type="evidence" value="ECO:0007669"/>
    <property type="project" value="TreeGrafter"/>
</dbReference>
<evidence type="ECO:0000313" key="2">
    <source>
        <dbReference type="EMBL" id="CAH2108135.1"/>
    </source>
</evidence>
<dbReference type="PANTHER" id="PTHR34761:SF1">
    <property type="entry name" value="NUCLEOLUS AND NEURAL PROGENITOR PROTEIN"/>
    <property type="match status" value="1"/>
</dbReference>
<dbReference type="EMBL" id="CAKOGL010000031">
    <property type="protein sequence ID" value="CAH2108135.1"/>
    <property type="molecule type" value="Genomic_DNA"/>
</dbReference>
<gene>
    <name evidence="2" type="ORF">EEDITHA_LOCUS22100</name>
</gene>
<feature type="domain" description="Nucleolus and neural progenitor protein-like N-terminal" evidence="1">
    <location>
        <begin position="5"/>
        <end position="184"/>
    </location>
</feature>
<dbReference type="PANTHER" id="PTHR34761">
    <property type="entry name" value="NUCLEOLUS AND NEURAL PROGENITOR PROTEIN"/>
    <property type="match status" value="1"/>
</dbReference>
<name>A0AAU9VBM3_EUPED</name>
<comment type="caution">
    <text evidence="2">The sequence shown here is derived from an EMBL/GenBank/DDBJ whole genome shotgun (WGS) entry which is preliminary data.</text>
</comment>
<dbReference type="Pfam" id="PF14780">
    <property type="entry name" value="NEPRO_N"/>
    <property type="match status" value="1"/>
</dbReference>
<keyword evidence="3" id="KW-1185">Reference proteome</keyword>
<proteinExistence type="predicted"/>
<evidence type="ECO:0000259" key="1">
    <source>
        <dbReference type="Pfam" id="PF14780"/>
    </source>
</evidence>
<dbReference type="GO" id="GO:0005634">
    <property type="term" value="C:nucleus"/>
    <property type="evidence" value="ECO:0007669"/>
    <property type="project" value="TreeGrafter"/>
</dbReference>
<dbReference type="InterPro" id="IPR027951">
    <property type="entry name" value="Nepro_N"/>
</dbReference>
<sequence>MLEPWNNKSLLPPPINTTPFKNFDIKKLRSVCNAVIHVLSKQSPLHKESAIFSRFLYKFDKKFRNDIGYRYFKKVNSTLRKYLRLTLIKDVQNFINVLPDNTETILHIPTKQMLEYVLLRIMAFSKLMLRITTGSKQAAVFYLDRIKRGESHWMCLMPYALLSRVWSMAFVLLQHSCNWYNQLYPVLSQLEYKGLKFLPENYVLPPNLEDWIDMKNLSNVGRFEWSQKLNTSFTSLIDVDDEEELCENILKFVDKINKKNTEDLEQETQLLLPKNDSFVNVSSNIRKQNDDQGEAISRDSFKKIMKNLPPVLVNPTVDKVRREHSIENIRDGDSLNEFVCNEETYRNTSDEKSLTSHLSFMQWQALKNILLKLDCALMNKKKLEMKIKKIWKEKCLEYI</sequence>